<dbReference type="PANTHER" id="PTHR10291:SF43">
    <property type="entry name" value="DEHYDRODOLICHYL DIPHOSPHATE SYNTHASE COMPLEX SUBUNIT DHDDS"/>
    <property type="match status" value="1"/>
</dbReference>
<accession>A0A1M4WN79</accession>
<comment type="similarity">
    <text evidence="2">Belongs to the UPP synthase family. Z-FPP synthase subfamily.</text>
</comment>
<dbReference type="GO" id="GO:0045547">
    <property type="term" value="F:ditrans,polycis-polyprenyl diphosphate synthase [(2E,6E)-farnesyl diphosphate specific] activity"/>
    <property type="evidence" value="ECO:0007669"/>
    <property type="project" value="TreeGrafter"/>
</dbReference>
<dbReference type="NCBIfam" id="TIGR00055">
    <property type="entry name" value="uppS"/>
    <property type="match status" value="1"/>
</dbReference>
<dbReference type="InterPro" id="IPR001441">
    <property type="entry name" value="UPP_synth-like"/>
</dbReference>
<dbReference type="AlphaFoldDB" id="A0A1M4WN79"/>
<keyword evidence="4" id="KW-1185">Reference proteome</keyword>
<organism evidence="3 4">
    <name type="scientific">Clostridium fallax</name>
    <dbReference type="NCBI Taxonomy" id="1533"/>
    <lineage>
        <taxon>Bacteria</taxon>
        <taxon>Bacillati</taxon>
        <taxon>Bacillota</taxon>
        <taxon>Clostridia</taxon>
        <taxon>Eubacteriales</taxon>
        <taxon>Clostridiaceae</taxon>
        <taxon>Clostridium</taxon>
    </lineage>
</organism>
<dbReference type="OrthoDB" id="4191603at2"/>
<evidence type="ECO:0000256" key="1">
    <source>
        <dbReference type="ARBA" id="ARBA00022679"/>
    </source>
</evidence>
<name>A0A1M4WN79_9CLOT</name>
<dbReference type="EMBL" id="FQVM01000013">
    <property type="protein sequence ID" value="SHE82675.1"/>
    <property type="molecule type" value="Genomic_DNA"/>
</dbReference>
<sequence>MRIPKHIGIIPDGNRRWAKNNGMGKEEGYDKGIDPGLELFKLCEKTGINEITYYGFTVDNTKRPKEQRIAFTKACIDAVELLSKENAELLVIGNIESKMFPKELLPYTKRRTFGKGGIKVNFLVNYGWEWDLNNLKKSDSSKKNIINNINSNDISRVDLIIRWGGRRRLSGFLPVQSIYADFYVIEDFWPEFKTEHFYNALNWYDKQDITLGG</sequence>
<evidence type="ECO:0000313" key="3">
    <source>
        <dbReference type="EMBL" id="SHE82675.1"/>
    </source>
</evidence>
<dbReference type="GO" id="GO:0016094">
    <property type="term" value="P:polyprenol biosynthetic process"/>
    <property type="evidence" value="ECO:0007669"/>
    <property type="project" value="TreeGrafter"/>
</dbReference>
<dbReference type="PANTHER" id="PTHR10291">
    <property type="entry name" value="DEHYDRODOLICHYL DIPHOSPHATE SYNTHASE FAMILY MEMBER"/>
    <property type="match status" value="1"/>
</dbReference>
<reference evidence="3 4" key="1">
    <citation type="submission" date="2016-11" db="EMBL/GenBank/DDBJ databases">
        <authorList>
            <person name="Jaros S."/>
            <person name="Januszkiewicz K."/>
            <person name="Wedrychowicz H."/>
        </authorList>
    </citation>
    <scope>NUCLEOTIDE SEQUENCE [LARGE SCALE GENOMIC DNA]</scope>
    <source>
        <strain evidence="3 4">DSM 2631</strain>
    </source>
</reference>
<dbReference type="Proteomes" id="UP000184035">
    <property type="component" value="Unassembled WGS sequence"/>
</dbReference>
<keyword evidence="1" id="KW-0808">Transferase</keyword>
<evidence type="ECO:0000256" key="2">
    <source>
        <dbReference type="ARBA" id="ARBA00038453"/>
    </source>
</evidence>
<dbReference type="InterPro" id="IPR036424">
    <property type="entry name" value="UPP_synth-like_sf"/>
</dbReference>
<dbReference type="RefSeq" id="WP_072895893.1">
    <property type="nucleotide sequence ID" value="NZ_FQVM01000013.1"/>
</dbReference>
<proteinExistence type="inferred from homology"/>
<protein>
    <submittedName>
        <fullName evidence="3">Undecaprenyl diphosphate synthase</fullName>
    </submittedName>
</protein>
<dbReference type="Gene3D" id="3.40.1180.10">
    <property type="entry name" value="Decaprenyl diphosphate synthase-like"/>
    <property type="match status" value="1"/>
</dbReference>
<dbReference type="STRING" id="1533.SAMN05443638_11319"/>
<dbReference type="SUPFAM" id="SSF64005">
    <property type="entry name" value="Undecaprenyl diphosphate synthase"/>
    <property type="match status" value="1"/>
</dbReference>
<dbReference type="Pfam" id="PF01255">
    <property type="entry name" value="Prenyltransf"/>
    <property type="match status" value="1"/>
</dbReference>
<dbReference type="CDD" id="cd00475">
    <property type="entry name" value="Cis_IPPS"/>
    <property type="match status" value="1"/>
</dbReference>
<evidence type="ECO:0000313" key="4">
    <source>
        <dbReference type="Proteomes" id="UP000184035"/>
    </source>
</evidence>
<gene>
    <name evidence="3" type="ORF">SAMN05443638_11319</name>
</gene>